<feature type="transmembrane region" description="Helical" evidence="1">
    <location>
        <begin position="130"/>
        <end position="153"/>
    </location>
</feature>
<keyword evidence="1" id="KW-0472">Membrane</keyword>
<keyword evidence="4" id="KW-1185">Reference proteome</keyword>
<feature type="chain" id="PRO_5039512165" evidence="2">
    <location>
        <begin position="48"/>
        <end position="195"/>
    </location>
</feature>
<dbReference type="Proteomes" id="UP000582643">
    <property type="component" value="Unassembled WGS sequence"/>
</dbReference>
<feature type="transmembrane region" description="Helical" evidence="1">
    <location>
        <begin position="83"/>
        <end position="110"/>
    </location>
</feature>
<keyword evidence="2" id="KW-0732">Signal</keyword>
<accession>A0A7W7XDE3</accession>
<gene>
    <name evidence="3" type="ORF">GGE06_004933</name>
</gene>
<evidence type="ECO:0000313" key="4">
    <source>
        <dbReference type="Proteomes" id="UP000582643"/>
    </source>
</evidence>
<evidence type="ECO:0000256" key="1">
    <source>
        <dbReference type="SAM" id="Phobius"/>
    </source>
</evidence>
<keyword evidence="1" id="KW-0812">Transmembrane</keyword>
<evidence type="ECO:0000256" key="2">
    <source>
        <dbReference type="SAM" id="SignalP"/>
    </source>
</evidence>
<protein>
    <submittedName>
        <fullName evidence="3">Uncharacterized protein</fullName>
    </submittedName>
</protein>
<reference evidence="3 4" key="1">
    <citation type="submission" date="2020-08" db="EMBL/GenBank/DDBJ databases">
        <title>Genomic Encyclopedia of Type Strains, Phase III (KMG-III): the genomes of soil and plant-associated and newly described type strains.</title>
        <authorList>
            <person name="Whitman W."/>
        </authorList>
    </citation>
    <scope>NUCLEOTIDE SEQUENCE [LARGE SCALE GENOMIC DNA]</scope>
    <source>
        <strain evidence="3 4">SFB5A</strain>
    </source>
</reference>
<feature type="transmembrane region" description="Helical" evidence="1">
    <location>
        <begin position="174"/>
        <end position="193"/>
    </location>
</feature>
<name>A0A7W7XDE3_9ACTN</name>
<dbReference type="RefSeq" id="WP_184931710.1">
    <property type="nucleotide sequence ID" value="NZ_JACHJY010000007.1"/>
</dbReference>
<dbReference type="AlphaFoldDB" id="A0A7W7XDE3"/>
<feature type="signal peptide" evidence="2">
    <location>
        <begin position="1"/>
        <end position="47"/>
    </location>
</feature>
<organism evidence="3 4">
    <name type="scientific">Streptomyces nymphaeiformis</name>
    <dbReference type="NCBI Taxonomy" id="2663842"/>
    <lineage>
        <taxon>Bacteria</taxon>
        <taxon>Bacillati</taxon>
        <taxon>Actinomycetota</taxon>
        <taxon>Actinomycetes</taxon>
        <taxon>Kitasatosporales</taxon>
        <taxon>Streptomycetaceae</taxon>
        <taxon>Streptomyces</taxon>
    </lineage>
</organism>
<comment type="caution">
    <text evidence="3">The sequence shown here is derived from an EMBL/GenBank/DDBJ whole genome shotgun (WGS) entry which is preliminary data.</text>
</comment>
<keyword evidence="1" id="KW-1133">Transmembrane helix</keyword>
<proteinExistence type="predicted"/>
<dbReference type="EMBL" id="JACHJY010000007">
    <property type="protein sequence ID" value="MBB4983987.1"/>
    <property type="molecule type" value="Genomic_DNA"/>
</dbReference>
<evidence type="ECO:0000313" key="3">
    <source>
        <dbReference type="EMBL" id="MBB4983987.1"/>
    </source>
</evidence>
<sequence>MSFLASRRTRNEPPAAGPRFVSARFASRVAYAAALLPAALATPGAVAAGRTDEARAWWARAAEQEAAERSSARGPGAWRLTAHALLCVPLGLLALIPVGIELLFVLRGVLYPLVDHGPYDHSWGGPSMPGAWVVHFLVGVPFAAAGLGALALLGRLHSRIAGWMWGRKVGVGPVLALLVSSAAGVVFVIAWVHQL</sequence>